<keyword evidence="5 7" id="KW-1133">Transmembrane helix</keyword>
<feature type="transmembrane region" description="Helical" evidence="7">
    <location>
        <begin position="284"/>
        <end position="308"/>
    </location>
</feature>
<evidence type="ECO:0000256" key="2">
    <source>
        <dbReference type="ARBA" id="ARBA00022475"/>
    </source>
</evidence>
<feature type="transmembrane region" description="Helical" evidence="7">
    <location>
        <begin position="407"/>
        <end position="433"/>
    </location>
</feature>
<comment type="subcellular location">
    <subcellularLocation>
        <location evidence="1">Cell membrane</location>
        <topology evidence="1">Multi-pass membrane protein</topology>
    </subcellularLocation>
</comment>
<dbReference type="GO" id="GO:0045454">
    <property type="term" value="P:cell redox homeostasis"/>
    <property type="evidence" value="ECO:0007669"/>
    <property type="project" value="TreeGrafter"/>
</dbReference>
<dbReference type="Proteomes" id="UP000549617">
    <property type="component" value="Unassembled WGS sequence"/>
</dbReference>
<dbReference type="InterPro" id="IPR013766">
    <property type="entry name" value="Thioredoxin_domain"/>
</dbReference>
<feature type="transmembrane region" description="Helical" evidence="7">
    <location>
        <begin position="482"/>
        <end position="498"/>
    </location>
</feature>
<sequence length="676" mass="69788">MIVACLAAMPLMAQTPPTHIAASLIAESDTPAAGKTVTLALAMKPAKTWHGYWANPGDAGLGPTFKWTLPAGATAGEAQFPVPHTLLIAGLMNYVYEGDYAHLFTITLPAGLAAGTKLTIALEADWLACTAEVCVPESGTFSIPLIVGNGAVTAMRKGQFDRWRAALAKPLGSAAHYQVSGGTIRFGIPLPASATVGKVTFFPLTDGAIDYAAPQIVRRNGDLLTVETKAKGSAGELKAVEGVISLGEGMGLSLSATPGAVPAGGTILGETAGAQSSDGLAVTLALSFGAALLGGLLLNIMPCVFPILSLKALSLAKAGGDERTVRREALAYTAGVVLVCVALGVALLALRAGGSAVGWAFQLQDPRVILILLLLTSAIAFNLSGLFELGTLSFGNRLAAHKGTSGAFWTGALAAFIATPCTGPFMGAALGAALVLPTAAAITIFAGLGLGLALPFLLLGFVPALRRRLPKPGAWMDSFRRILSIPMFLTALGLAWILGRQSGVNGMTLGLMAALLLGFALWWLGRRQSAGGRGWIALIPALAAIAAIIVAIPRTPAMAQETAGGMLAAEAFSAQRLAALQAEGRPVFVYFTADWCLTCKVNEKTAIEREDVAAAFKGKQVAVLVGDWTDGDAEIGRFIETHGRSGVPLYLYYRSGAAPEILPQVLTAERLMALAV</sequence>
<dbReference type="GO" id="GO:0015035">
    <property type="term" value="F:protein-disulfide reductase activity"/>
    <property type="evidence" value="ECO:0007669"/>
    <property type="project" value="TreeGrafter"/>
</dbReference>
<dbReference type="CDD" id="cd02953">
    <property type="entry name" value="DsbDgamma"/>
    <property type="match status" value="1"/>
</dbReference>
<keyword evidence="11" id="KW-1185">Reference proteome</keyword>
<reference evidence="10 11" key="1">
    <citation type="submission" date="2020-08" db="EMBL/GenBank/DDBJ databases">
        <title>Genomic Encyclopedia of Type Strains, Phase IV (KMG-IV): sequencing the most valuable type-strain genomes for metagenomic binning, comparative biology and taxonomic classification.</title>
        <authorList>
            <person name="Goeker M."/>
        </authorList>
    </citation>
    <scope>NUCLEOTIDE SEQUENCE [LARGE SCALE GENOMIC DNA]</scope>
    <source>
        <strain evidence="10 11">DSM 25079</strain>
    </source>
</reference>
<dbReference type="AlphaFoldDB" id="A0A7W9AI70"/>
<evidence type="ECO:0000256" key="4">
    <source>
        <dbReference type="ARBA" id="ARBA00022748"/>
    </source>
</evidence>
<keyword evidence="8" id="KW-0732">Signal</keyword>
<comment type="caution">
    <text evidence="10">The sequence shown here is derived from an EMBL/GenBank/DDBJ whole genome shotgun (WGS) entry which is preliminary data.</text>
</comment>
<dbReference type="GO" id="GO:0005886">
    <property type="term" value="C:plasma membrane"/>
    <property type="evidence" value="ECO:0007669"/>
    <property type="project" value="UniProtKB-SubCell"/>
</dbReference>
<name>A0A7W9AI70_9SPHN</name>
<organism evidence="10 11">
    <name type="scientific">Sphingobium boeckii</name>
    <dbReference type="NCBI Taxonomy" id="1082345"/>
    <lineage>
        <taxon>Bacteria</taxon>
        <taxon>Pseudomonadati</taxon>
        <taxon>Pseudomonadota</taxon>
        <taxon>Alphaproteobacteria</taxon>
        <taxon>Sphingomonadales</taxon>
        <taxon>Sphingomonadaceae</taxon>
        <taxon>Sphingobium</taxon>
    </lineage>
</organism>
<feature type="signal peptide" evidence="8">
    <location>
        <begin position="1"/>
        <end position="20"/>
    </location>
</feature>
<feature type="transmembrane region" description="Helical" evidence="7">
    <location>
        <begin position="439"/>
        <end position="462"/>
    </location>
</feature>
<feature type="transmembrane region" description="Helical" evidence="7">
    <location>
        <begin position="369"/>
        <end position="395"/>
    </location>
</feature>
<dbReference type="GO" id="GO:0017004">
    <property type="term" value="P:cytochrome complex assembly"/>
    <property type="evidence" value="ECO:0007669"/>
    <property type="project" value="UniProtKB-KW"/>
</dbReference>
<evidence type="ECO:0000313" key="10">
    <source>
        <dbReference type="EMBL" id="MBB5686152.1"/>
    </source>
</evidence>
<dbReference type="PROSITE" id="PS51352">
    <property type="entry name" value="THIOREDOXIN_2"/>
    <property type="match status" value="1"/>
</dbReference>
<dbReference type="Pfam" id="PF11412">
    <property type="entry name" value="DsbD_N"/>
    <property type="match status" value="1"/>
</dbReference>
<evidence type="ECO:0000256" key="5">
    <source>
        <dbReference type="ARBA" id="ARBA00022989"/>
    </source>
</evidence>
<accession>A0A7W9AI70</accession>
<keyword evidence="4" id="KW-0201">Cytochrome c-type biogenesis</keyword>
<evidence type="ECO:0000256" key="8">
    <source>
        <dbReference type="SAM" id="SignalP"/>
    </source>
</evidence>
<gene>
    <name evidence="10" type="ORF">FHS49_002168</name>
</gene>
<dbReference type="PANTHER" id="PTHR32234">
    <property type="entry name" value="THIOL:DISULFIDE INTERCHANGE PROTEIN DSBD"/>
    <property type="match status" value="1"/>
</dbReference>
<proteinExistence type="predicted"/>
<feature type="transmembrane region" description="Helical" evidence="7">
    <location>
        <begin position="504"/>
        <end position="523"/>
    </location>
</feature>
<evidence type="ECO:0000256" key="7">
    <source>
        <dbReference type="SAM" id="Phobius"/>
    </source>
</evidence>
<feature type="chain" id="PRO_5031407614" evidence="8">
    <location>
        <begin position="21"/>
        <end position="676"/>
    </location>
</feature>
<evidence type="ECO:0000259" key="9">
    <source>
        <dbReference type="PROSITE" id="PS51352"/>
    </source>
</evidence>
<keyword evidence="3 7" id="KW-0812">Transmembrane</keyword>
<dbReference type="SUPFAM" id="SSF52833">
    <property type="entry name" value="Thioredoxin-like"/>
    <property type="match status" value="1"/>
</dbReference>
<dbReference type="InterPro" id="IPR003834">
    <property type="entry name" value="Cyt_c_assmbl_TM_dom"/>
</dbReference>
<dbReference type="InterPro" id="IPR035671">
    <property type="entry name" value="DsbD_gamma"/>
</dbReference>
<evidence type="ECO:0000256" key="1">
    <source>
        <dbReference type="ARBA" id="ARBA00004651"/>
    </source>
</evidence>
<evidence type="ECO:0000256" key="3">
    <source>
        <dbReference type="ARBA" id="ARBA00022692"/>
    </source>
</evidence>
<dbReference type="Pfam" id="PF13899">
    <property type="entry name" value="Thioredoxin_7"/>
    <property type="match status" value="1"/>
</dbReference>
<dbReference type="EMBL" id="JACIJC010000003">
    <property type="protein sequence ID" value="MBB5686152.1"/>
    <property type="molecule type" value="Genomic_DNA"/>
</dbReference>
<keyword evidence="6 7" id="KW-0472">Membrane</keyword>
<feature type="transmembrane region" description="Helical" evidence="7">
    <location>
        <begin position="535"/>
        <end position="552"/>
    </location>
</feature>
<dbReference type="InterPro" id="IPR036249">
    <property type="entry name" value="Thioredoxin-like_sf"/>
</dbReference>
<protein>
    <submittedName>
        <fullName evidence="10">Thiol:disulfide interchange protein</fullName>
    </submittedName>
</protein>
<keyword evidence="2" id="KW-1003">Cell membrane</keyword>
<dbReference type="InterPro" id="IPR028250">
    <property type="entry name" value="DsbDN"/>
</dbReference>
<dbReference type="Gene3D" id="3.40.30.10">
    <property type="entry name" value="Glutaredoxin"/>
    <property type="match status" value="1"/>
</dbReference>
<evidence type="ECO:0000256" key="6">
    <source>
        <dbReference type="ARBA" id="ARBA00023136"/>
    </source>
</evidence>
<feature type="domain" description="Thioredoxin" evidence="9">
    <location>
        <begin position="549"/>
        <end position="676"/>
    </location>
</feature>
<dbReference type="PANTHER" id="PTHR32234:SF3">
    <property type="entry name" value="SUPPRESSION OF COPPER SENSITIVITY PROTEIN"/>
    <property type="match status" value="1"/>
</dbReference>
<feature type="transmembrane region" description="Helical" evidence="7">
    <location>
        <begin position="329"/>
        <end position="349"/>
    </location>
</feature>
<evidence type="ECO:0000313" key="11">
    <source>
        <dbReference type="Proteomes" id="UP000549617"/>
    </source>
</evidence>
<dbReference type="Pfam" id="PF02683">
    <property type="entry name" value="DsbD_TM"/>
    <property type="match status" value="1"/>
</dbReference>